<reference evidence="4" key="1">
    <citation type="journal article" date="2023" name="Mol. Phylogenet. Evol.">
        <title>Genome-scale phylogeny and comparative genomics of the fungal order Sordariales.</title>
        <authorList>
            <person name="Hensen N."/>
            <person name="Bonometti L."/>
            <person name="Westerberg I."/>
            <person name="Brannstrom I.O."/>
            <person name="Guillou S."/>
            <person name="Cros-Aarteil S."/>
            <person name="Calhoun S."/>
            <person name="Haridas S."/>
            <person name="Kuo A."/>
            <person name="Mondo S."/>
            <person name="Pangilinan J."/>
            <person name="Riley R."/>
            <person name="LaButti K."/>
            <person name="Andreopoulos B."/>
            <person name="Lipzen A."/>
            <person name="Chen C."/>
            <person name="Yan M."/>
            <person name="Daum C."/>
            <person name="Ng V."/>
            <person name="Clum A."/>
            <person name="Steindorff A."/>
            <person name="Ohm R.A."/>
            <person name="Martin F."/>
            <person name="Silar P."/>
            <person name="Natvig D.O."/>
            <person name="Lalanne C."/>
            <person name="Gautier V."/>
            <person name="Ament-Velasquez S.L."/>
            <person name="Kruys A."/>
            <person name="Hutchinson M.I."/>
            <person name="Powell A.J."/>
            <person name="Barry K."/>
            <person name="Miller A.N."/>
            <person name="Grigoriev I.V."/>
            <person name="Debuchy R."/>
            <person name="Gladieux P."/>
            <person name="Hiltunen Thoren M."/>
            <person name="Johannesson H."/>
        </authorList>
    </citation>
    <scope>NUCLEOTIDE SEQUENCE</scope>
    <source>
        <strain evidence="4">CBS 232.78</strain>
    </source>
</reference>
<feature type="transmembrane region" description="Helical" evidence="2">
    <location>
        <begin position="243"/>
        <end position="261"/>
    </location>
</feature>
<feature type="region of interest" description="Disordered" evidence="1">
    <location>
        <begin position="125"/>
        <end position="181"/>
    </location>
</feature>
<organism evidence="4 5">
    <name type="scientific">Podospora didyma</name>
    <dbReference type="NCBI Taxonomy" id="330526"/>
    <lineage>
        <taxon>Eukaryota</taxon>
        <taxon>Fungi</taxon>
        <taxon>Dikarya</taxon>
        <taxon>Ascomycota</taxon>
        <taxon>Pezizomycotina</taxon>
        <taxon>Sordariomycetes</taxon>
        <taxon>Sordariomycetidae</taxon>
        <taxon>Sordariales</taxon>
        <taxon>Podosporaceae</taxon>
        <taxon>Podospora</taxon>
    </lineage>
</organism>
<feature type="compositionally biased region" description="Low complexity" evidence="1">
    <location>
        <begin position="156"/>
        <end position="176"/>
    </location>
</feature>
<feature type="compositionally biased region" description="Low complexity" evidence="1">
    <location>
        <begin position="125"/>
        <end position="149"/>
    </location>
</feature>
<feature type="signal peptide" evidence="3">
    <location>
        <begin position="1"/>
        <end position="26"/>
    </location>
</feature>
<gene>
    <name evidence="4" type="ORF">B0H63DRAFT_49184</name>
</gene>
<keyword evidence="5" id="KW-1185">Reference proteome</keyword>
<dbReference type="AlphaFoldDB" id="A0AAE0P746"/>
<name>A0AAE0P746_9PEZI</name>
<evidence type="ECO:0000313" key="5">
    <source>
        <dbReference type="Proteomes" id="UP001285441"/>
    </source>
</evidence>
<reference evidence="4" key="2">
    <citation type="submission" date="2023-06" db="EMBL/GenBank/DDBJ databases">
        <authorList>
            <consortium name="Lawrence Berkeley National Laboratory"/>
            <person name="Haridas S."/>
            <person name="Hensen N."/>
            <person name="Bonometti L."/>
            <person name="Westerberg I."/>
            <person name="Brannstrom I.O."/>
            <person name="Guillou S."/>
            <person name="Cros-Aarteil S."/>
            <person name="Calhoun S."/>
            <person name="Kuo A."/>
            <person name="Mondo S."/>
            <person name="Pangilinan J."/>
            <person name="Riley R."/>
            <person name="LaButti K."/>
            <person name="Andreopoulos B."/>
            <person name="Lipzen A."/>
            <person name="Chen C."/>
            <person name="Yanf M."/>
            <person name="Daum C."/>
            <person name="Ng V."/>
            <person name="Clum A."/>
            <person name="Steindorff A."/>
            <person name="Ohm R."/>
            <person name="Martin F."/>
            <person name="Silar P."/>
            <person name="Natvig D."/>
            <person name="Lalanne C."/>
            <person name="Gautier V."/>
            <person name="Ament-velasquez S.L."/>
            <person name="Kruys A."/>
            <person name="Hutchinson M.I."/>
            <person name="Powell A.J."/>
            <person name="Barry K."/>
            <person name="Miller A.N."/>
            <person name="Grigoriev I.V."/>
            <person name="Debuchy R."/>
            <person name="Gladieux P."/>
            <person name="Thoren M.H."/>
            <person name="Johannesson H."/>
        </authorList>
    </citation>
    <scope>NUCLEOTIDE SEQUENCE</scope>
    <source>
        <strain evidence="4">CBS 232.78</strain>
    </source>
</reference>
<dbReference type="Proteomes" id="UP001285441">
    <property type="component" value="Unassembled WGS sequence"/>
</dbReference>
<keyword evidence="2" id="KW-1133">Transmembrane helix</keyword>
<evidence type="ECO:0000256" key="1">
    <source>
        <dbReference type="SAM" id="MobiDB-lite"/>
    </source>
</evidence>
<evidence type="ECO:0000256" key="2">
    <source>
        <dbReference type="SAM" id="Phobius"/>
    </source>
</evidence>
<feature type="chain" id="PRO_5042080772" description="Extracellular membrane protein CFEM domain-containing protein" evidence="3">
    <location>
        <begin position="27"/>
        <end position="263"/>
    </location>
</feature>
<evidence type="ECO:0000313" key="4">
    <source>
        <dbReference type="EMBL" id="KAK3394535.1"/>
    </source>
</evidence>
<protein>
    <recommendedName>
        <fullName evidence="6">Extracellular membrane protein CFEM domain-containing protein</fullName>
    </recommendedName>
</protein>
<comment type="caution">
    <text evidence="4">The sequence shown here is derived from an EMBL/GenBank/DDBJ whole genome shotgun (WGS) entry which is preliminary data.</text>
</comment>
<keyword evidence="3" id="KW-0732">Signal</keyword>
<evidence type="ECO:0008006" key="6">
    <source>
        <dbReference type="Google" id="ProtNLM"/>
    </source>
</evidence>
<keyword evidence="2" id="KW-0472">Membrane</keyword>
<keyword evidence="2" id="KW-0812">Transmembrane</keyword>
<evidence type="ECO:0000256" key="3">
    <source>
        <dbReference type="SAM" id="SignalP"/>
    </source>
</evidence>
<dbReference type="EMBL" id="JAULSW010000001">
    <property type="protein sequence ID" value="KAK3394535.1"/>
    <property type="molecule type" value="Genomic_DNA"/>
</dbReference>
<proteinExistence type="predicted"/>
<accession>A0AAE0P746</accession>
<sequence length="263" mass="26983">MIFANYTRLALLGAFFLVSFVSQAESTTTSAFSFPTCINTCAGNSGCQTSDAKCMCKAAKDSYLEVVMTCIFYECSQADFRSVDKKFLDVMESGCSAARQKIPSSAIKEAESMASSLIAKLTSSSSTKKSSPATTTAKPATTATPAAAKTTEKAKPTTSTAAAEEASSSTTLSSSSQDISEQPAISIAPTDVVAAPPPAATSLTLASSASSVTSAPVSDTPKDLGFADSSPFGSSYSSGSQTHAVLCLIVGLPLLTITFGLRR</sequence>